<evidence type="ECO:0000313" key="4">
    <source>
        <dbReference type="Proteomes" id="UP000199758"/>
    </source>
</evidence>
<accession>A0A1M5PP70</accession>
<dbReference type="GO" id="GO:0016874">
    <property type="term" value="F:ligase activity"/>
    <property type="evidence" value="ECO:0007669"/>
    <property type="project" value="UniProtKB-KW"/>
</dbReference>
<dbReference type="InterPro" id="IPR050237">
    <property type="entry name" value="ATP-dep_AMP-bd_enzyme"/>
</dbReference>
<organism evidence="3 4">
    <name type="scientific">Hydrocarboniphaga daqingensis</name>
    <dbReference type="NCBI Taxonomy" id="490188"/>
    <lineage>
        <taxon>Bacteria</taxon>
        <taxon>Pseudomonadati</taxon>
        <taxon>Pseudomonadota</taxon>
        <taxon>Gammaproteobacteria</taxon>
        <taxon>Nevskiales</taxon>
        <taxon>Nevskiaceae</taxon>
        <taxon>Hydrocarboniphaga</taxon>
    </lineage>
</organism>
<feature type="domain" description="AMP-dependent synthetase/ligase" evidence="2">
    <location>
        <begin position="10"/>
        <end position="347"/>
    </location>
</feature>
<dbReference type="InterPro" id="IPR020845">
    <property type="entry name" value="AMP-binding_CS"/>
</dbReference>
<dbReference type="SUPFAM" id="SSF56801">
    <property type="entry name" value="Acetyl-CoA synthetase-like"/>
    <property type="match status" value="1"/>
</dbReference>
<dbReference type="InterPro" id="IPR042099">
    <property type="entry name" value="ANL_N_sf"/>
</dbReference>
<dbReference type="Gene3D" id="3.40.50.12780">
    <property type="entry name" value="N-terminal domain of ligase-like"/>
    <property type="match status" value="1"/>
</dbReference>
<dbReference type="PROSITE" id="PS00455">
    <property type="entry name" value="AMP_BINDING"/>
    <property type="match status" value="1"/>
</dbReference>
<dbReference type="STRING" id="490188.SAMN04488068_2228"/>
<dbReference type="EMBL" id="FQWZ01000005">
    <property type="protein sequence ID" value="SHH03577.1"/>
    <property type="molecule type" value="Genomic_DNA"/>
</dbReference>
<evidence type="ECO:0000256" key="1">
    <source>
        <dbReference type="ARBA" id="ARBA00022598"/>
    </source>
</evidence>
<dbReference type="Pfam" id="PF00501">
    <property type="entry name" value="AMP-binding"/>
    <property type="match status" value="1"/>
</dbReference>
<dbReference type="PANTHER" id="PTHR43767">
    <property type="entry name" value="LONG-CHAIN-FATTY-ACID--COA LIGASE"/>
    <property type="match status" value="1"/>
</dbReference>
<dbReference type="OrthoDB" id="9803968at2"/>
<name>A0A1M5PP70_9GAMM</name>
<dbReference type="PANTHER" id="PTHR43767:SF8">
    <property type="entry name" value="LONG-CHAIN-FATTY-ACID--COA LIGASE"/>
    <property type="match status" value="1"/>
</dbReference>
<protein>
    <submittedName>
        <fullName evidence="3">Long-chain acyl-CoA synthetase (AMP-forming)</fullName>
    </submittedName>
</protein>
<keyword evidence="1" id="KW-0436">Ligase</keyword>
<dbReference type="Proteomes" id="UP000199758">
    <property type="component" value="Unassembled WGS sequence"/>
</dbReference>
<gene>
    <name evidence="3" type="ORF">SAMN04488068_2228</name>
</gene>
<dbReference type="RefSeq" id="WP_072897579.1">
    <property type="nucleotide sequence ID" value="NZ_FQWZ01000005.1"/>
</dbReference>
<proteinExistence type="predicted"/>
<dbReference type="InterPro" id="IPR000873">
    <property type="entry name" value="AMP-dep_synth/lig_dom"/>
</dbReference>
<dbReference type="Pfam" id="PF23562">
    <property type="entry name" value="AMP-binding_C_3"/>
    <property type="match status" value="1"/>
</dbReference>
<evidence type="ECO:0000313" key="3">
    <source>
        <dbReference type="EMBL" id="SHH03577.1"/>
    </source>
</evidence>
<reference evidence="3 4" key="1">
    <citation type="submission" date="2016-11" db="EMBL/GenBank/DDBJ databases">
        <authorList>
            <person name="Jaros S."/>
            <person name="Januszkiewicz K."/>
            <person name="Wedrychowicz H."/>
        </authorList>
    </citation>
    <scope>NUCLEOTIDE SEQUENCE [LARGE SCALE GENOMIC DNA]</scope>
    <source>
        <strain evidence="3 4">CGMCC 1.7049</strain>
    </source>
</reference>
<sequence>MSEVLAAMVRHAQTRPDALAIDAAPLMLSYRQLSAAIDALAAQLREQRCQRVALLSDNSAAWAVAELAISAAGLVSVPLPPFFSQQQIAHALRSAGIDALLLDPALVLPPPLASLPSLTLSAADAGTLRLLRLPFAATPLHEGTRKITYTSGTTGEPKGVCLGTAEQERVAAVLIEASAAAADSRHLCVLPLSTLLENIGGLYAPLLAGATACIRPLADVGLGGASQLDVSKLIAAIHASAATSVILVPQMLLALVAAIEAGAPRPTTLRFIAVGGASVSPRLLERAHRLGLPVFEGYGLSECSSVVALNRPGAECADTVGKPLPHVQILIAADGEICVTGNLFRGYVGEPAPDRTVALRTGDIGRLDADGFLQITGRKKNIFVTSFGRNVSPDWVERELCLQAPIAQAALFGEAAPFNVAVIVARGDASDAAIDGAIAAVNAELPDYARVRRWLRASAPFTTSNDQGTANGRLRRAVIRAAYGDAIDACYGNAAIPA</sequence>
<dbReference type="AlphaFoldDB" id="A0A1M5PP70"/>
<evidence type="ECO:0000259" key="2">
    <source>
        <dbReference type="Pfam" id="PF00501"/>
    </source>
</evidence>
<keyword evidence="4" id="KW-1185">Reference proteome</keyword>